<name>A0ABY1KAF1_9BACL</name>
<proteinExistence type="predicted"/>
<feature type="signal peptide" evidence="2">
    <location>
        <begin position="1"/>
        <end position="23"/>
    </location>
</feature>
<evidence type="ECO:0000313" key="4">
    <source>
        <dbReference type="Proteomes" id="UP000186666"/>
    </source>
</evidence>
<organism evidence="3 4">
    <name type="scientific">Paenibacillus macquariensis</name>
    <dbReference type="NCBI Taxonomy" id="948756"/>
    <lineage>
        <taxon>Bacteria</taxon>
        <taxon>Bacillati</taxon>
        <taxon>Bacillota</taxon>
        <taxon>Bacilli</taxon>
        <taxon>Bacillales</taxon>
        <taxon>Paenibacillaceae</taxon>
        <taxon>Paenibacillus</taxon>
    </lineage>
</organism>
<evidence type="ECO:0008006" key="5">
    <source>
        <dbReference type="Google" id="ProtNLM"/>
    </source>
</evidence>
<keyword evidence="2" id="KW-0732">Signal</keyword>
<feature type="compositionally biased region" description="Low complexity" evidence="1">
    <location>
        <begin position="101"/>
        <end position="114"/>
    </location>
</feature>
<evidence type="ECO:0000256" key="2">
    <source>
        <dbReference type="SAM" id="SignalP"/>
    </source>
</evidence>
<dbReference type="Proteomes" id="UP000186666">
    <property type="component" value="Unassembled WGS sequence"/>
</dbReference>
<feature type="chain" id="PRO_5047192838" description="LysM domain-containing protein" evidence="2">
    <location>
        <begin position="24"/>
        <end position="171"/>
    </location>
</feature>
<dbReference type="RefSeq" id="WP_068589248.1">
    <property type="nucleotide sequence ID" value="NZ_FTNK01000016.1"/>
</dbReference>
<evidence type="ECO:0000256" key="1">
    <source>
        <dbReference type="SAM" id="MobiDB-lite"/>
    </source>
</evidence>
<feature type="compositionally biased region" description="Polar residues" evidence="1">
    <location>
        <begin position="155"/>
        <end position="171"/>
    </location>
</feature>
<dbReference type="EMBL" id="FTNK01000016">
    <property type="protein sequence ID" value="SIR50499.1"/>
    <property type="molecule type" value="Genomic_DNA"/>
</dbReference>
<evidence type="ECO:0000313" key="3">
    <source>
        <dbReference type="EMBL" id="SIR50499.1"/>
    </source>
</evidence>
<feature type="region of interest" description="Disordered" evidence="1">
    <location>
        <begin position="149"/>
        <end position="171"/>
    </location>
</feature>
<comment type="caution">
    <text evidence="3">The sequence shown here is derived from an EMBL/GenBank/DDBJ whole genome shotgun (WGS) entry which is preliminary data.</text>
</comment>
<accession>A0ABY1KAF1</accession>
<protein>
    <recommendedName>
        <fullName evidence="5">LysM domain-containing protein</fullName>
    </recommendedName>
</protein>
<reference evidence="3 4" key="1">
    <citation type="submission" date="2017-01" db="EMBL/GenBank/DDBJ databases">
        <authorList>
            <person name="Varghese N."/>
            <person name="Submissions S."/>
        </authorList>
    </citation>
    <scope>NUCLEOTIDE SEQUENCE [LARGE SCALE GENOMIC DNA]</scope>
    <source>
        <strain evidence="3 4">ATCC 23464</strain>
    </source>
</reference>
<feature type="region of interest" description="Disordered" evidence="1">
    <location>
        <begin position="89"/>
        <end position="114"/>
    </location>
</feature>
<keyword evidence="4" id="KW-1185">Reference proteome</keyword>
<gene>
    <name evidence="3" type="ORF">SAMN05421578_11677</name>
</gene>
<sequence>MKKSLTIASLVLAISAIGTSVYASSDIEIDKTNKSSNAATVKVLPATESSKALSADEAAKLKDDTNFTKMAKEKGITLEELFAQLEKEGKVTKAVPSSEATKTTGTTDSTMDSKATAVTQSSEAVSLEEMAKEQGITVDQLIAKLEKEGKLTKAAKTTDSTQSTQSEKINK</sequence>